<evidence type="ECO:0000313" key="1">
    <source>
        <dbReference type="EMBL" id="KAK9293455.1"/>
    </source>
</evidence>
<sequence>MSFRQLAPPGKTEHLVGCDSWAYRGRIGEENCIFQAEDGKETEGETFHLFYRRYSDGFSREERHAFTSPSSAGRIPQENLNHSIRAQNLLVQTMVDIETLQDVGSETT</sequence>
<protein>
    <submittedName>
        <fullName evidence="1">Uncharacterized protein</fullName>
    </submittedName>
</protein>
<keyword evidence="2" id="KW-1185">Reference proteome</keyword>
<organism evidence="1 2">
    <name type="scientific">Tetragonisca angustula</name>
    <dbReference type="NCBI Taxonomy" id="166442"/>
    <lineage>
        <taxon>Eukaryota</taxon>
        <taxon>Metazoa</taxon>
        <taxon>Ecdysozoa</taxon>
        <taxon>Arthropoda</taxon>
        <taxon>Hexapoda</taxon>
        <taxon>Insecta</taxon>
        <taxon>Pterygota</taxon>
        <taxon>Neoptera</taxon>
        <taxon>Endopterygota</taxon>
        <taxon>Hymenoptera</taxon>
        <taxon>Apocrita</taxon>
        <taxon>Aculeata</taxon>
        <taxon>Apoidea</taxon>
        <taxon>Anthophila</taxon>
        <taxon>Apidae</taxon>
        <taxon>Tetragonisca</taxon>
    </lineage>
</organism>
<gene>
    <name evidence="1" type="ORF">QLX08_011609</name>
</gene>
<accession>A0AAW0Z7T4</accession>
<comment type="caution">
    <text evidence="1">The sequence shown here is derived from an EMBL/GenBank/DDBJ whole genome shotgun (WGS) entry which is preliminary data.</text>
</comment>
<name>A0AAW0Z7T4_9HYME</name>
<reference evidence="1 2" key="1">
    <citation type="submission" date="2024-05" db="EMBL/GenBank/DDBJ databases">
        <title>The nuclear and mitochondrial genome assemblies of Tetragonisca angustula (Apidae: Meliponini), a tiny yet remarkable pollinator in the Neotropics.</title>
        <authorList>
            <person name="Ferrari R."/>
            <person name="Ricardo P.C."/>
            <person name="Dias F.C."/>
            <person name="Araujo N.S."/>
            <person name="Soares D.O."/>
            <person name="Zhou Q.-S."/>
            <person name="Zhu C.-D."/>
            <person name="Coutinho L."/>
            <person name="Airas M.C."/>
            <person name="Batista T.M."/>
        </authorList>
    </citation>
    <scope>NUCLEOTIDE SEQUENCE [LARGE SCALE GENOMIC DNA]</scope>
    <source>
        <strain evidence="1">ASF017062</strain>
        <tissue evidence="1">Abdomen</tissue>
    </source>
</reference>
<dbReference type="AlphaFoldDB" id="A0AAW0Z7T4"/>
<evidence type="ECO:0000313" key="2">
    <source>
        <dbReference type="Proteomes" id="UP001432146"/>
    </source>
</evidence>
<proteinExistence type="predicted"/>
<dbReference type="EMBL" id="JAWNGG020000455">
    <property type="protein sequence ID" value="KAK9293455.1"/>
    <property type="molecule type" value="Genomic_DNA"/>
</dbReference>
<dbReference type="Proteomes" id="UP001432146">
    <property type="component" value="Unassembled WGS sequence"/>
</dbReference>